<evidence type="ECO:0000313" key="3">
    <source>
        <dbReference type="EMBL" id="MFC7189885.1"/>
    </source>
</evidence>
<dbReference type="InterPro" id="IPR050300">
    <property type="entry name" value="GDXG_lipolytic_enzyme"/>
</dbReference>
<dbReference type="PANTHER" id="PTHR48081">
    <property type="entry name" value="AB HYDROLASE SUPERFAMILY PROTEIN C4A8.06C"/>
    <property type="match status" value="1"/>
</dbReference>
<dbReference type="AlphaFoldDB" id="A0ABD5YTS5"/>
<protein>
    <submittedName>
        <fullName evidence="3">Alpha/beta hydrolase</fullName>
    </submittedName>
</protein>
<keyword evidence="4" id="KW-1185">Reference proteome</keyword>
<dbReference type="FunFam" id="3.40.50.1820:FF:000089">
    <property type="entry name" value="Alpha/beta hydrolase"/>
    <property type="match status" value="1"/>
</dbReference>
<dbReference type="InterPro" id="IPR029058">
    <property type="entry name" value="AB_hydrolase_fold"/>
</dbReference>
<dbReference type="Proteomes" id="UP001596417">
    <property type="component" value="Unassembled WGS sequence"/>
</dbReference>
<dbReference type="GeneID" id="76199452"/>
<evidence type="ECO:0000256" key="1">
    <source>
        <dbReference type="ARBA" id="ARBA00022801"/>
    </source>
</evidence>
<reference evidence="3 4" key="1">
    <citation type="journal article" date="2019" name="Int. J. Syst. Evol. Microbiol.">
        <title>The Global Catalogue of Microorganisms (GCM) 10K type strain sequencing project: providing services to taxonomists for standard genome sequencing and annotation.</title>
        <authorList>
            <consortium name="The Broad Institute Genomics Platform"/>
            <consortium name="The Broad Institute Genome Sequencing Center for Infectious Disease"/>
            <person name="Wu L."/>
            <person name="Ma J."/>
        </authorList>
    </citation>
    <scope>NUCLEOTIDE SEQUENCE [LARGE SCALE GENOMIC DNA]</scope>
    <source>
        <strain evidence="3 4">RDMS1</strain>
    </source>
</reference>
<evidence type="ECO:0000259" key="2">
    <source>
        <dbReference type="Pfam" id="PF07859"/>
    </source>
</evidence>
<name>A0ABD5YTS5_9EURY</name>
<accession>A0ABD5YTS5</accession>
<gene>
    <name evidence="3" type="ORF">ACFQL7_08465</name>
</gene>
<dbReference type="InterPro" id="IPR013094">
    <property type="entry name" value="AB_hydrolase_3"/>
</dbReference>
<dbReference type="Gene3D" id="3.40.50.1820">
    <property type="entry name" value="alpha/beta hydrolase"/>
    <property type="match status" value="1"/>
</dbReference>
<dbReference type="Pfam" id="PF07859">
    <property type="entry name" value="Abhydrolase_3"/>
    <property type="match status" value="1"/>
</dbReference>
<dbReference type="SUPFAM" id="SSF53474">
    <property type="entry name" value="alpha/beta-Hydrolases"/>
    <property type="match status" value="1"/>
</dbReference>
<sequence>MRATVPHPNVNAVLEERKDAGIPRFSTLSVDGARKLLAELWAPPENPEPVGSVRDITIDGPAGGIPIRIYTPDGSAPFPVLVYAHGGGWVMGGIDVDDGICRALTNAARCVVVSVGYRHAPEHPFPAPVEDCYCATKWVVEHSDVVHGDPDRVAIGGESAGGNLAAAVAQVARDCAEPDVAYQVLVTPILDYSFDTPSYEEDPEQLVITKADEEWVWDHYLESDLDGNNPYASPLRARDLRGLPPATIVTCGFDVLRDEGVEYAKRLDEATVDVTHRHHDDLVHGFLGMLDDPELRQAREAIAEIASDLQQSFSG</sequence>
<proteinExistence type="predicted"/>
<comment type="caution">
    <text evidence="3">The sequence shown here is derived from an EMBL/GenBank/DDBJ whole genome shotgun (WGS) entry which is preliminary data.</text>
</comment>
<dbReference type="RefSeq" id="WP_264554706.1">
    <property type="nucleotide sequence ID" value="NZ_CP109979.1"/>
</dbReference>
<organism evidence="3 4">
    <name type="scientific">Halocatena marina</name>
    <dbReference type="NCBI Taxonomy" id="2934937"/>
    <lineage>
        <taxon>Archaea</taxon>
        <taxon>Methanobacteriati</taxon>
        <taxon>Methanobacteriota</taxon>
        <taxon>Stenosarchaea group</taxon>
        <taxon>Halobacteria</taxon>
        <taxon>Halobacteriales</taxon>
        <taxon>Natronomonadaceae</taxon>
        <taxon>Halocatena</taxon>
    </lineage>
</organism>
<keyword evidence="1 3" id="KW-0378">Hydrolase</keyword>
<evidence type="ECO:0000313" key="4">
    <source>
        <dbReference type="Proteomes" id="UP001596417"/>
    </source>
</evidence>
<dbReference type="GO" id="GO:0016787">
    <property type="term" value="F:hydrolase activity"/>
    <property type="evidence" value="ECO:0007669"/>
    <property type="project" value="UniProtKB-KW"/>
</dbReference>
<feature type="domain" description="Alpha/beta hydrolase fold-3" evidence="2">
    <location>
        <begin position="81"/>
        <end position="287"/>
    </location>
</feature>
<dbReference type="EMBL" id="JBHTAX010000001">
    <property type="protein sequence ID" value="MFC7189885.1"/>
    <property type="molecule type" value="Genomic_DNA"/>
</dbReference>
<dbReference type="PANTHER" id="PTHR48081:SF8">
    <property type="entry name" value="ALPHA_BETA HYDROLASE FOLD-3 DOMAIN-CONTAINING PROTEIN-RELATED"/>
    <property type="match status" value="1"/>
</dbReference>